<name>A0AA35LXT2_9HYPO</name>
<keyword evidence="1" id="KW-0812">Transmembrane</keyword>
<feature type="chain" id="PRO_5041248104" description="Transmembrane protein" evidence="2">
    <location>
        <begin position="24"/>
        <end position="88"/>
    </location>
</feature>
<dbReference type="Proteomes" id="UP001160390">
    <property type="component" value="Unassembled WGS sequence"/>
</dbReference>
<keyword evidence="4" id="KW-1185">Reference proteome</keyword>
<feature type="signal peptide" evidence="2">
    <location>
        <begin position="1"/>
        <end position="23"/>
    </location>
</feature>
<dbReference type="AlphaFoldDB" id="A0AA35LXT2"/>
<proteinExistence type="predicted"/>
<evidence type="ECO:0000313" key="3">
    <source>
        <dbReference type="EMBL" id="CAI6084379.1"/>
    </source>
</evidence>
<comment type="caution">
    <text evidence="3">The sequence shown here is derived from an EMBL/GenBank/DDBJ whole genome shotgun (WGS) entry which is preliminary data.</text>
</comment>
<keyword evidence="1" id="KW-1133">Transmembrane helix</keyword>
<reference evidence="3" key="1">
    <citation type="submission" date="2023-01" db="EMBL/GenBank/DDBJ databases">
        <authorList>
            <person name="Piombo E."/>
        </authorList>
    </citation>
    <scope>NUCLEOTIDE SEQUENCE</scope>
</reference>
<dbReference type="EMBL" id="CABFNP030000754">
    <property type="protein sequence ID" value="CAI6084379.1"/>
    <property type="molecule type" value="Genomic_DNA"/>
</dbReference>
<keyword evidence="2" id="KW-0732">Signal</keyword>
<evidence type="ECO:0000256" key="2">
    <source>
        <dbReference type="SAM" id="SignalP"/>
    </source>
</evidence>
<organism evidence="3 4">
    <name type="scientific">Clonostachys chloroleuca</name>
    <dbReference type="NCBI Taxonomy" id="1926264"/>
    <lineage>
        <taxon>Eukaryota</taxon>
        <taxon>Fungi</taxon>
        <taxon>Dikarya</taxon>
        <taxon>Ascomycota</taxon>
        <taxon>Pezizomycotina</taxon>
        <taxon>Sordariomycetes</taxon>
        <taxon>Hypocreomycetidae</taxon>
        <taxon>Hypocreales</taxon>
        <taxon>Bionectriaceae</taxon>
        <taxon>Clonostachys</taxon>
    </lineage>
</organism>
<gene>
    <name evidence="3" type="ORF">CCHLO57077_00004842</name>
</gene>
<evidence type="ECO:0008006" key="5">
    <source>
        <dbReference type="Google" id="ProtNLM"/>
    </source>
</evidence>
<keyword evidence="1" id="KW-0472">Membrane</keyword>
<feature type="transmembrane region" description="Helical" evidence="1">
    <location>
        <begin position="53"/>
        <end position="78"/>
    </location>
</feature>
<sequence length="88" mass="9066">MNFSSHLPTLLSLVCGLAATANALPLVPSDKDVVSEHSTRGISSGGNGWKKPIPAWTIVGIVVSVLFGLSMIIVWCSVSTANGDSTAN</sequence>
<evidence type="ECO:0000313" key="4">
    <source>
        <dbReference type="Proteomes" id="UP001160390"/>
    </source>
</evidence>
<protein>
    <recommendedName>
        <fullName evidence="5">Transmembrane protein</fullName>
    </recommendedName>
</protein>
<accession>A0AA35LXT2</accession>
<evidence type="ECO:0000256" key="1">
    <source>
        <dbReference type="SAM" id="Phobius"/>
    </source>
</evidence>